<protein>
    <submittedName>
        <fullName evidence="1">Uncharacterized protein</fullName>
    </submittedName>
</protein>
<evidence type="ECO:0000313" key="2">
    <source>
        <dbReference type="Proteomes" id="UP000315131"/>
    </source>
</evidence>
<dbReference type="EMBL" id="VHSF01000002">
    <property type="protein sequence ID" value="TRO65099.1"/>
    <property type="molecule type" value="Genomic_DNA"/>
</dbReference>
<dbReference type="Proteomes" id="UP000315131">
    <property type="component" value="Unassembled WGS sequence"/>
</dbReference>
<dbReference type="RefSeq" id="WP_143410393.1">
    <property type="nucleotide sequence ID" value="NZ_VHSF01000002.1"/>
</dbReference>
<reference evidence="1 2" key="1">
    <citation type="submission" date="2019-06" db="EMBL/GenBank/DDBJ databases">
        <title>Gramella sabulilitoris sp. nov., isolated from a marine sand.</title>
        <authorList>
            <person name="Yoon J.-H."/>
        </authorList>
    </citation>
    <scope>NUCLEOTIDE SEQUENCE [LARGE SCALE GENOMIC DNA]</scope>
    <source>
        <strain evidence="1 2">HSMS-1</strain>
    </source>
</reference>
<gene>
    <name evidence="1" type="ORF">FGM01_06750</name>
</gene>
<proteinExistence type="predicted"/>
<sequence>MKTKLFFQLILCVLFIGCSIDPIEEDLITNPVESVDAGITDAGCAGIDAAKTITFSEASAIESWDEVRKLYLSLLQPGVSRNGTFDPRIWDIIREFQAKGIGEYSTTYSLNGDCSDSVVLTVNVVPDPADDANNCEAFTAGPDASLEIELSEASAIESWDEVRKLYLSLLAQGIPRDGTFDPTIWNLINAFRNNEVKLGDYSTTYTIEQGDCSDSVKLTIIVIPDKLDEPLCEINAGQDNLIEMTVSQAAAIESWDEVRKLYLSLLERGVPGNGSFDPSIWNLISAFNDPNRESKLGDYTTTYTITDGDCSDSVNLTVRVIAD</sequence>
<name>A0A550I2A3_9FLAO</name>
<dbReference type="AlphaFoldDB" id="A0A550I2A3"/>
<accession>A0A550I2A3</accession>
<keyword evidence="2" id="KW-1185">Reference proteome</keyword>
<evidence type="ECO:0000313" key="1">
    <source>
        <dbReference type="EMBL" id="TRO65099.1"/>
    </source>
</evidence>
<comment type="caution">
    <text evidence="1">The sequence shown here is derived from an EMBL/GenBank/DDBJ whole genome shotgun (WGS) entry which is preliminary data.</text>
</comment>
<organism evidence="1 2">
    <name type="scientific">Christiangramia sabulilitoris</name>
    <dbReference type="NCBI Taxonomy" id="2583991"/>
    <lineage>
        <taxon>Bacteria</taxon>
        <taxon>Pseudomonadati</taxon>
        <taxon>Bacteroidota</taxon>
        <taxon>Flavobacteriia</taxon>
        <taxon>Flavobacteriales</taxon>
        <taxon>Flavobacteriaceae</taxon>
        <taxon>Christiangramia</taxon>
    </lineage>
</organism>
<dbReference type="OrthoDB" id="1414177at2"/>
<dbReference type="PROSITE" id="PS51257">
    <property type="entry name" value="PROKAR_LIPOPROTEIN"/>
    <property type="match status" value="1"/>
</dbReference>